<dbReference type="STRING" id="1653476.THC_0984"/>
<dbReference type="EMBL" id="AP014945">
    <property type="protein sequence ID" value="BAU23368.1"/>
    <property type="molecule type" value="Genomic_DNA"/>
</dbReference>
<dbReference type="SFLD" id="SFLDG01082">
    <property type="entry name" value="B12-binding_domain_containing"/>
    <property type="match status" value="1"/>
</dbReference>
<evidence type="ECO:0000259" key="1">
    <source>
        <dbReference type="PROSITE" id="PS51918"/>
    </source>
</evidence>
<dbReference type="InterPro" id="IPR058240">
    <property type="entry name" value="rSAM_sf"/>
</dbReference>
<feature type="domain" description="Radical SAM core" evidence="1">
    <location>
        <begin position="231"/>
        <end position="466"/>
    </location>
</feature>
<reference evidence="2 3" key="1">
    <citation type="journal article" date="2016" name="Int. J. Syst. Evol. Microbiol.">
        <title>Caldimicrobium thiodismutans sp. nov., a sulfur-disproportionating bacterium isolated from a hot spring, and emended description of the genus Caldimicrobium.</title>
        <authorList>
            <person name="Kojima H."/>
            <person name="Umezawa K."/>
            <person name="Fukui M."/>
        </authorList>
    </citation>
    <scope>NUCLEOTIDE SEQUENCE [LARGE SCALE GENOMIC DNA]</scope>
    <source>
        <strain evidence="2 3">TF1</strain>
    </source>
</reference>
<protein>
    <submittedName>
        <fullName evidence="2">Radical SAM protein</fullName>
    </submittedName>
</protein>
<dbReference type="Pfam" id="PF10105">
    <property type="entry name" value="DUF2344"/>
    <property type="match status" value="1"/>
</dbReference>
<organism evidence="2 3">
    <name type="scientific">Caldimicrobium thiodismutans</name>
    <dbReference type="NCBI Taxonomy" id="1653476"/>
    <lineage>
        <taxon>Bacteria</taxon>
        <taxon>Pseudomonadati</taxon>
        <taxon>Thermodesulfobacteriota</taxon>
        <taxon>Thermodesulfobacteria</taxon>
        <taxon>Thermodesulfobacteriales</taxon>
        <taxon>Thermodesulfobacteriaceae</taxon>
        <taxon>Caldimicrobium</taxon>
    </lineage>
</organism>
<proteinExistence type="predicted"/>
<dbReference type="NCBIfam" id="TIGR03936">
    <property type="entry name" value="sam_1_link_chp"/>
    <property type="match status" value="1"/>
</dbReference>
<dbReference type="InterPro" id="IPR007197">
    <property type="entry name" value="rSAM"/>
</dbReference>
<dbReference type="Gene3D" id="3.40.50.280">
    <property type="entry name" value="Cobalamin-binding domain"/>
    <property type="match status" value="1"/>
</dbReference>
<dbReference type="OrthoDB" id="9806827at2"/>
<reference evidence="3" key="2">
    <citation type="journal article" date="2016" name="Int. J. Syst. Evol. Microbiol.">
        <title>Caldimicrobium thiodismutans sp. nov., a sulfur-disproportionating bacterium isolated from a hot spring.</title>
        <authorList>
            <person name="Kojima H."/>
            <person name="Umezawa K."/>
            <person name="Fukui M."/>
        </authorList>
    </citation>
    <scope>NUCLEOTIDE SEQUENCE [LARGE SCALE GENOMIC DNA]</scope>
    <source>
        <strain evidence="3">TF1</strain>
    </source>
</reference>
<dbReference type="RefSeq" id="WP_068514168.1">
    <property type="nucleotide sequence ID" value="NZ_AP014945.1"/>
</dbReference>
<dbReference type="SMART" id="SM00729">
    <property type="entry name" value="Elp3"/>
    <property type="match status" value="1"/>
</dbReference>
<dbReference type="PANTHER" id="PTHR42731:SF1">
    <property type="entry name" value="RADICAL SAM DOMAIN PROTEIN"/>
    <property type="match status" value="1"/>
</dbReference>
<dbReference type="InterPro" id="IPR045784">
    <property type="entry name" value="Radical_SAM_N2"/>
</dbReference>
<keyword evidence="3" id="KW-1185">Reference proteome</keyword>
<dbReference type="PANTHER" id="PTHR42731">
    <property type="entry name" value="SLL1084 PROTEIN"/>
    <property type="match status" value="1"/>
</dbReference>
<dbReference type="KEGG" id="cthi:THC_0984"/>
<sequence length="781" mass="90290">MIKDYPEEILITLQKPSRYLGREPHFPYKDWERADLKVCLGYPDLYEVGRSHLGINILAGIINASDRYLCDFVFAVYPDMEKALKERNIPLLSLNYKRPLREFDVLGISYPYELLVTNLFQILELSGIPFKAEEREKGYPLIIGGGPCCGNPEPIAELFDVIVIGDAEEVILEVLKLLENWKTGSLIKSELYVELTKIEGLYVPLLKNKVKRRLFIPKGSLPMHYSIPVIPLAHDRVSLEISRGCTRSCRFCEAGFYYRPVREKSPQEILEEAKRAFNLTGYREASLMSLSAGDYSCLEELVDLLEKEFYSSEFKEFVFSLPSLRVGSLTPKILNFLKKGRTSTLTIAVEAASERLRRVINKNIDMDALFRDVELAKIHGFKRLKLYFMLGLPTETEEDLWEMTKLYSELKKSFKGGEILFSASIFIPKPHTPFQWERQITLEEAFAKVKVLKDKLRDKFKAHNPKQSLLEGVIARSGQELFSYLQSVYKKGARLDSWKEFFDYTLWEETARELGLELRDYLSERDPLKPLPWEHIDLGVKKEFLLKERKRAYEGKYTSDCRFEPCVKCGVCKGKIKNYLARESQVEESQDKGIKKSLKTLSLQKEVWYEIYFDKKGPAKFLSQLEVLRLFELYLRREGFSLAYTQGFNPRPKFVCSEATSVGIEVEGEFLGIAFREDFDEKLLLGREIYRGLKIVKVKGKGFSKPLIPERGVTYLLELKKNLNFEPLKEDASTVKIEELRDKNLIQIIPLKGGFSILKFLRGIQGIANPLEVFRILKIYI</sequence>
<name>A0A0U5AVR4_9BACT</name>
<dbReference type="Pfam" id="PF19864">
    <property type="entry name" value="Radical_SAM_N2"/>
    <property type="match status" value="1"/>
</dbReference>
<dbReference type="GO" id="GO:0051536">
    <property type="term" value="F:iron-sulfur cluster binding"/>
    <property type="evidence" value="ECO:0007669"/>
    <property type="project" value="InterPro"/>
</dbReference>
<dbReference type="PROSITE" id="PS51918">
    <property type="entry name" value="RADICAL_SAM"/>
    <property type="match status" value="1"/>
</dbReference>
<dbReference type="GO" id="GO:0003824">
    <property type="term" value="F:catalytic activity"/>
    <property type="evidence" value="ECO:0007669"/>
    <property type="project" value="InterPro"/>
</dbReference>
<dbReference type="InterPro" id="IPR023404">
    <property type="entry name" value="rSAM_horseshoe"/>
</dbReference>
<gene>
    <name evidence="2" type="ORF">THC_0984</name>
</gene>
<dbReference type="PATRIC" id="fig|1653476.3.peg.1027"/>
<dbReference type="Pfam" id="PF04055">
    <property type="entry name" value="Radical_SAM"/>
    <property type="match status" value="1"/>
</dbReference>
<dbReference type="InterPro" id="IPR018768">
    <property type="entry name" value="DUF2344"/>
</dbReference>
<dbReference type="CDD" id="cd01335">
    <property type="entry name" value="Radical_SAM"/>
    <property type="match status" value="1"/>
</dbReference>
<evidence type="ECO:0000313" key="3">
    <source>
        <dbReference type="Proteomes" id="UP000068196"/>
    </source>
</evidence>
<dbReference type="SFLD" id="SFLDS00029">
    <property type="entry name" value="Radical_SAM"/>
    <property type="match status" value="1"/>
</dbReference>
<dbReference type="Gene3D" id="3.80.30.20">
    <property type="entry name" value="tm_1862 like domain"/>
    <property type="match status" value="1"/>
</dbReference>
<evidence type="ECO:0000313" key="2">
    <source>
        <dbReference type="EMBL" id="BAU23368.1"/>
    </source>
</evidence>
<dbReference type="Proteomes" id="UP000068196">
    <property type="component" value="Chromosome"/>
</dbReference>
<dbReference type="SUPFAM" id="SSF102114">
    <property type="entry name" value="Radical SAM enzymes"/>
    <property type="match status" value="1"/>
</dbReference>
<dbReference type="AlphaFoldDB" id="A0A0U5AVR4"/>
<accession>A0A0U5AVR4</accession>
<dbReference type="InterPro" id="IPR006638">
    <property type="entry name" value="Elp3/MiaA/NifB-like_rSAM"/>
</dbReference>